<dbReference type="KEGG" id="hhk:HH1059_04130"/>
<sequence>MRIAYLSRACVPSRSANSIHVMKMCQALGTAGHDTTLYATYPKKIEPDQPQDPFIYYGVERTFSINYTTLSTHPGGSYYYAFVSAYKALRSKPTLVYGRNPLGCLFSALRGYPTALELHMPNEQGRPLVAFALGLLFRLPAFKALIVITDTLRKHYESAWPFLKDHIIVAPDGADPIDPNLEPVSLTFKGERPQIAYVGHLYHGKGAELVAEVAELVPEFDFHIVGGTECDLERWRRDKNLPSNLKLHGYIPHKDVPTYLLAFDTLLLPNQPCVHIGGGSTDIGEWTSPLKLFEYMASGRPIICSDVPVLQDIAHHNVNMLVCRHDRAEDWAEALRYLADHPEVGSRLAAEAQSELINVYSWQARARTLIMKIAHNFQSSPLAKAEG</sequence>
<feature type="domain" description="Glycosyltransferase subfamily 4-like N-terminal" evidence="4">
    <location>
        <begin position="19"/>
        <end position="176"/>
    </location>
</feature>
<accession>A0A110B4U4</accession>
<dbReference type="Pfam" id="PF00534">
    <property type="entry name" value="Glycos_transf_1"/>
    <property type="match status" value="1"/>
</dbReference>
<keyword evidence="6" id="KW-1185">Reference proteome</keyword>
<dbReference type="InterPro" id="IPR028098">
    <property type="entry name" value="Glyco_trans_4-like_N"/>
</dbReference>
<keyword evidence="2" id="KW-0808">Transferase</keyword>
<dbReference type="PANTHER" id="PTHR12526:SF629">
    <property type="entry name" value="TEICHURONIC ACID BIOSYNTHESIS GLYCOSYLTRANSFERASE TUAH-RELATED"/>
    <property type="match status" value="1"/>
</dbReference>
<protein>
    <submittedName>
        <fullName evidence="5">Glycosyltransferase</fullName>
    </submittedName>
</protein>
<dbReference type="EMBL" id="AP017372">
    <property type="protein sequence ID" value="BAU57085.1"/>
    <property type="molecule type" value="Genomic_DNA"/>
</dbReference>
<dbReference type="SUPFAM" id="SSF53756">
    <property type="entry name" value="UDP-Glycosyltransferase/glycogen phosphorylase"/>
    <property type="match status" value="1"/>
</dbReference>
<evidence type="ECO:0000313" key="5">
    <source>
        <dbReference type="EMBL" id="BAU57085.1"/>
    </source>
</evidence>
<keyword evidence="1" id="KW-0328">Glycosyltransferase</keyword>
<name>A0A110B4U4_HALHR</name>
<gene>
    <name evidence="5" type="ORF">HH1059_04130</name>
</gene>
<evidence type="ECO:0000256" key="2">
    <source>
        <dbReference type="ARBA" id="ARBA00022679"/>
    </source>
</evidence>
<evidence type="ECO:0000313" key="6">
    <source>
        <dbReference type="Proteomes" id="UP000218890"/>
    </source>
</evidence>
<organism evidence="5 6">
    <name type="scientific">Halorhodospira halochloris</name>
    <name type="common">Ectothiorhodospira halochloris</name>
    <dbReference type="NCBI Taxonomy" id="1052"/>
    <lineage>
        <taxon>Bacteria</taxon>
        <taxon>Pseudomonadati</taxon>
        <taxon>Pseudomonadota</taxon>
        <taxon>Gammaproteobacteria</taxon>
        <taxon>Chromatiales</taxon>
        <taxon>Ectothiorhodospiraceae</taxon>
        <taxon>Halorhodospira</taxon>
    </lineage>
</organism>
<dbReference type="InterPro" id="IPR001296">
    <property type="entry name" value="Glyco_trans_1"/>
</dbReference>
<dbReference type="PANTHER" id="PTHR12526">
    <property type="entry name" value="GLYCOSYLTRANSFERASE"/>
    <property type="match status" value="1"/>
</dbReference>
<dbReference type="Gene3D" id="3.40.50.2000">
    <property type="entry name" value="Glycogen Phosphorylase B"/>
    <property type="match status" value="1"/>
</dbReference>
<dbReference type="Proteomes" id="UP000218890">
    <property type="component" value="Chromosome"/>
</dbReference>
<evidence type="ECO:0000259" key="3">
    <source>
        <dbReference type="Pfam" id="PF00534"/>
    </source>
</evidence>
<feature type="domain" description="Glycosyl transferase family 1" evidence="3">
    <location>
        <begin position="185"/>
        <end position="353"/>
    </location>
</feature>
<dbReference type="OrthoDB" id="9764577at2"/>
<reference evidence="5" key="1">
    <citation type="submission" date="2016-02" db="EMBL/GenBank/DDBJ databases">
        <title>Halorhodospira halochloris DSM-1059 complete genome, version 2.</title>
        <authorList>
            <person name="Tsukatani Y."/>
        </authorList>
    </citation>
    <scope>NUCLEOTIDE SEQUENCE</scope>
    <source>
        <strain evidence="5">DSM 1059</strain>
    </source>
</reference>
<dbReference type="RefSeq" id="WP_109962852.1">
    <property type="nucleotide sequence ID" value="NZ_AP017372.2"/>
</dbReference>
<dbReference type="Pfam" id="PF13439">
    <property type="entry name" value="Glyco_transf_4"/>
    <property type="match status" value="1"/>
</dbReference>
<dbReference type="AlphaFoldDB" id="A0A110B4U4"/>
<evidence type="ECO:0000256" key="1">
    <source>
        <dbReference type="ARBA" id="ARBA00022676"/>
    </source>
</evidence>
<evidence type="ECO:0000259" key="4">
    <source>
        <dbReference type="Pfam" id="PF13439"/>
    </source>
</evidence>
<proteinExistence type="predicted"/>
<dbReference type="GO" id="GO:0016757">
    <property type="term" value="F:glycosyltransferase activity"/>
    <property type="evidence" value="ECO:0007669"/>
    <property type="project" value="UniProtKB-KW"/>
</dbReference>